<organism evidence="2 3">
    <name type="scientific">Streptomyces spiralis</name>
    <dbReference type="NCBI Taxonomy" id="66376"/>
    <lineage>
        <taxon>Bacteria</taxon>
        <taxon>Bacillati</taxon>
        <taxon>Actinomycetota</taxon>
        <taxon>Actinomycetes</taxon>
        <taxon>Kitasatosporales</taxon>
        <taxon>Streptomycetaceae</taxon>
        <taxon>Streptomyces</taxon>
    </lineage>
</organism>
<accession>A0A919ALT7</accession>
<feature type="transmembrane region" description="Helical" evidence="1">
    <location>
        <begin position="60"/>
        <end position="84"/>
    </location>
</feature>
<dbReference type="Proteomes" id="UP000641386">
    <property type="component" value="Unassembled WGS sequence"/>
</dbReference>
<reference evidence="2" key="2">
    <citation type="submission" date="2020-09" db="EMBL/GenBank/DDBJ databases">
        <authorList>
            <person name="Sun Q."/>
            <person name="Ohkuma M."/>
        </authorList>
    </citation>
    <scope>NUCLEOTIDE SEQUENCE</scope>
    <source>
        <strain evidence="2">JCM 3302</strain>
    </source>
</reference>
<evidence type="ECO:0000313" key="2">
    <source>
        <dbReference type="EMBL" id="GHF13981.1"/>
    </source>
</evidence>
<protein>
    <submittedName>
        <fullName evidence="2">Uncharacterized protein</fullName>
    </submittedName>
</protein>
<comment type="caution">
    <text evidence="2">The sequence shown here is derived from an EMBL/GenBank/DDBJ whole genome shotgun (WGS) entry which is preliminary data.</text>
</comment>
<evidence type="ECO:0000313" key="3">
    <source>
        <dbReference type="Proteomes" id="UP000641386"/>
    </source>
</evidence>
<name>A0A919ALT7_9ACTN</name>
<feature type="transmembrane region" description="Helical" evidence="1">
    <location>
        <begin position="21"/>
        <end position="40"/>
    </location>
</feature>
<keyword evidence="1" id="KW-0472">Membrane</keyword>
<sequence>MHTVSAIRFAQFAGDRPLWQVSALAGVGAAVATELFGLAARAAGVPMSAAGLGAATAQPITVGMFAMGTLICTFWGTVLAVVLGRYARRPVVAYVGATVGLTVVSLVIPLTAGHTATSTKLTLALGHLVAAAIIIPTVAHRLSLPLVRPAGPGRPGGAR</sequence>
<feature type="transmembrane region" description="Helical" evidence="1">
    <location>
        <begin position="124"/>
        <end position="144"/>
    </location>
</feature>
<keyword evidence="1" id="KW-1133">Transmembrane helix</keyword>
<dbReference type="RefSeq" id="WP_189907830.1">
    <property type="nucleotide sequence ID" value="NZ_BNBC01000066.1"/>
</dbReference>
<evidence type="ECO:0000256" key="1">
    <source>
        <dbReference type="SAM" id="Phobius"/>
    </source>
</evidence>
<keyword evidence="1" id="KW-0812">Transmembrane</keyword>
<dbReference type="InterPro" id="IPR045713">
    <property type="entry name" value="DUF6069"/>
</dbReference>
<dbReference type="AlphaFoldDB" id="A0A919ALT7"/>
<gene>
    <name evidence="2" type="ORF">GCM10014715_81840</name>
</gene>
<feature type="transmembrane region" description="Helical" evidence="1">
    <location>
        <begin position="91"/>
        <end position="112"/>
    </location>
</feature>
<keyword evidence="3" id="KW-1185">Reference proteome</keyword>
<proteinExistence type="predicted"/>
<dbReference type="Pfam" id="PF19545">
    <property type="entry name" value="DUF6069"/>
    <property type="match status" value="1"/>
</dbReference>
<reference evidence="2" key="1">
    <citation type="journal article" date="2014" name="Int. J. Syst. Evol. Microbiol.">
        <title>Complete genome sequence of Corynebacterium casei LMG S-19264T (=DSM 44701T), isolated from a smear-ripened cheese.</title>
        <authorList>
            <consortium name="US DOE Joint Genome Institute (JGI-PGF)"/>
            <person name="Walter F."/>
            <person name="Albersmeier A."/>
            <person name="Kalinowski J."/>
            <person name="Ruckert C."/>
        </authorList>
    </citation>
    <scope>NUCLEOTIDE SEQUENCE</scope>
    <source>
        <strain evidence="2">JCM 3302</strain>
    </source>
</reference>
<dbReference type="EMBL" id="BNBC01000066">
    <property type="protein sequence ID" value="GHF13981.1"/>
    <property type="molecule type" value="Genomic_DNA"/>
</dbReference>